<feature type="region of interest" description="Disordered" evidence="2">
    <location>
        <begin position="1"/>
        <end position="23"/>
    </location>
</feature>
<dbReference type="Gene3D" id="1.10.287.110">
    <property type="entry name" value="DnaJ domain"/>
    <property type="match status" value="1"/>
</dbReference>
<dbReference type="AlphaFoldDB" id="A0A6D2IMM7"/>
<proteinExistence type="predicted"/>
<dbReference type="Pfam" id="PF23302">
    <property type="entry name" value="HTH_DNAJC9"/>
    <property type="match status" value="1"/>
</dbReference>
<dbReference type="EMBL" id="CACVBM020001052">
    <property type="protein sequence ID" value="CAA7026868.1"/>
    <property type="molecule type" value="Genomic_DNA"/>
</dbReference>
<dbReference type="PRINTS" id="PR00625">
    <property type="entry name" value="JDOMAIN"/>
</dbReference>
<protein>
    <recommendedName>
        <fullName evidence="3">J domain-containing protein</fullName>
    </recommendedName>
</protein>
<gene>
    <name evidence="4" type="ORF">MERR_LOCUS14103</name>
</gene>
<feature type="coiled-coil region" evidence="1">
    <location>
        <begin position="116"/>
        <end position="143"/>
    </location>
</feature>
<reference evidence="4" key="1">
    <citation type="submission" date="2020-01" db="EMBL/GenBank/DDBJ databases">
        <authorList>
            <person name="Mishra B."/>
        </authorList>
    </citation>
    <scope>NUCLEOTIDE SEQUENCE [LARGE SCALE GENOMIC DNA]</scope>
</reference>
<dbReference type="PANTHER" id="PTHR44916">
    <property type="entry name" value="CHAPERONE DNAJ-DOMAIN SUPERFAMILY PROTEIN-RELATED"/>
    <property type="match status" value="1"/>
</dbReference>
<dbReference type="PANTHER" id="PTHR44916:SF1">
    <property type="entry name" value="CHAPERONE DNAJ-DOMAIN SUPERFAMILY PROTEIN-RELATED"/>
    <property type="match status" value="1"/>
</dbReference>
<dbReference type="SMART" id="SM00271">
    <property type="entry name" value="DnaJ"/>
    <property type="match status" value="1"/>
</dbReference>
<evidence type="ECO:0000256" key="1">
    <source>
        <dbReference type="SAM" id="Coils"/>
    </source>
</evidence>
<dbReference type="InterPro" id="IPR042977">
    <property type="entry name" value="AtJ6-like"/>
</dbReference>
<feature type="compositionally biased region" description="Basic and acidic residues" evidence="2">
    <location>
        <begin position="259"/>
        <end position="269"/>
    </location>
</feature>
<keyword evidence="1" id="KW-0175">Coiled coil</keyword>
<keyword evidence="5" id="KW-1185">Reference proteome</keyword>
<dbReference type="Proteomes" id="UP000467841">
    <property type="component" value="Unassembled WGS sequence"/>
</dbReference>
<dbReference type="InterPro" id="IPR036869">
    <property type="entry name" value="J_dom_sf"/>
</dbReference>
<dbReference type="InterPro" id="IPR056453">
    <property type="entry name" value="HTH_DNAJC9"/>
</dbReference>
<accession>A0A6D2IMM7</accession>
<dbReference type="InterPro" id="IPR001623">
    <property type="entry name" value="DnaJ_domain"/>
</dbReference>
<dbReference type="OrthoDB" id="445556at2759"/>
<dbReference type="CDD" id="cd06257">
    <property type="entry name" value="DnaJ"/>
    <property type="match status" value="1"/>
</dbReference>
<organism evidence="4 5">
    <name type="scientific">Microthlaspi erraticum</name>
    <dbReference type="NCBI Taxonomy" id="1685480"/>
    <lineage>
        <taxon>Eukaryota</taxon>
        <taxon>Viridiplantae</taxon>
        <taxon>Streptophyta</taxon>
        <taxon>Embryophyta</taxon>
        <taxon>Tracheophyta</taxon>
        <taxon>Spermatophyta</taxon>
        <taxon>Magnoliopsida</taxon>
        <taxon>eudicotyledons</taxon>
        <taxon>Gunneridae</taxon>
        <taxon>Pentapetalae</taxon>
        <taxon>rosids</taxon>
        <taxon>malvids</taxon>
        <taxon>Brassicales</taxon>
        <taxon>Brassicaceae</taxon>
        <taxon>Coluteocarpeae</taxon>
        <taxon>Microthlaspi</taxon>
    </lineage>
</organism>
<feature type="region of interest" description="Disordered" evidence="2">
    <location>
        <begin position="194"/>
        <end position="233"/>
    </location>
</feature>
<evidence type="ECO:0000259" key="3">
    <source>
        <dbReference type="PROSITE" id="PS50076"/>
    </source>
</evidence>
<evidence type="ECO:0000313" key="4">
    <source>
        <dbReference type="EMBL" id="CAA7026868.1"/>
    </source>
</evidence>
<evidence type="ECO:0000313" key="5">
    <source>
        <dbReference type="Proteomes" id="UP000467841"/>
    </source>
</evidence>
<feature type="domain" description="J" evidence="3">
    <location>
        <begin position="27"/>
        <end position="92"/>
    </location>
</feature>
<evidence type="ECO:0000256" key="2">
    <source>
        <dbReference type="SAM" id="MobiDB-lite"/>
    </source>
</evidence>
<feature type="compositionally biased region" description="Basic residues" evidence="2">
    <location>
        <begin position="270"/>
        <end position="283"/>
    </location>
</feature>
<dbReference type="Pfam" id="PF00226">
    <property type="entry name" value="DnaJ"/>
    <property type="match status" value="1"/>
</dbReference>
<name>A0A6D2IMM7_9BRAS</name>
<comment type="caution">
    <text evidence="4">The sequence shown here is derived from an EMBL/GenBank/DDBJ whole genome shotgun (WGS) entry which is preliminary data.</text>
</comment>
<feature type="region of interest" description="Disordered" evidence="2">
    <location>
        <begin position="245"/>
        <end position="290"/>
    </location>
</feature>
<dbReference type="SUPFAM" id="SSF46565">
    <property type="entry name" value="Chaperone J-domain"/>
    <property type="match status" value="1"/>
</dbReference>
<dbReference type="PROSITE" id="PS50076">
    <property type="entry name" value="DNAJ_2"/>
    <property type="match status" value="1"/>
</dbReference>
<sequence length="290" mass="33169">MGRKKKSSTTEEDDIGMDTDGPSCETSLYEVIGVERRATSQEIRRAYHKLALRLHPDKNPDDEEAKEKFQQLQKVMSILGDEEKRAVYDQTGSVDDADLSGDAFENWRDFFQAMYKKVTEADIEEFEANYRGSESEKKDLIELFNKFKGKMNRLFCSMLCADPKLDSHRFKAILDEAIAAGEVKSSKAYEKWAKKISESKPPPSRKKKQKSAKESETDLATLILQRRDERKGKVDSMFSSLISRYGGNAEAEPSEEEFEAAKRRIENRRPSKKSKGNVLHRKQMSSGQTQ</sequence>